<evidence type="ECO:0000313" key="2">
    <source>
        <dbReference type="Proteomes" id="UP000023561"/>
    </source>
</evidence>
<dbReference type="Proteomes" id="UP000023561">
    <property type="component" value="Unassembled WGS sequence"/>
</dbReference>
<dbReference type="OrthoDB" id="2088102at2"/>
<dbReference type="AlphaFoldDB" id="A0A023DKK1"/>
<comment type="caution">
    <text evidence="1">The sequence shown here is derived from an EMBL/GenBank/DDBJ whole genome shotgun (WGS) entry which is preliminary data.</text>
</comment>
<sequence length="174" mass="20584">MFYVNTFICRPDKKINDLSLLKNNIESYFVPITDTRELLNIEELLDFEYLSGAILFKYGEQILLDVTLWDLVDQLWVYILNVLESLLRTGKGETYFPDQPVKLQINSISEDLVLYEIEANDHIKVVLPKRELVEALLRGADDFFQSMEKCFKEKCNYEYEIEKIKTLRRTLLNQ</sequence>
<evidence type="ECO:0000313" key="1">
    <source>
        <dbReference type="EMBL" id="GAJ41814.1"/>
    </source>
</evidence>
<name>A0A023DKK1_9BACL</name>
<reference evidence="1 2" key="1">
    <citation type="submission" date="2014-04" db="EMBL/GenBank/DDBJ databases">
        <title>Whole genome shotgun sequence of Geobacillus caldoxylosilyticus NBRC 107762.</title>
        <authorList>
            <person name="Hosoyama A."/>
            <person name="Hosoyama Y."/>
            <person name="Katano-Makiyama Y."/>
            <person name="Tsuchikane K."/>
            <person name="Ohji S."/>
            <person name="Ichikawa N."/>
            <person name="Yamazoe A."/>
            <person name="Fujita N."/>
        </authorList>
    </citation>
    <scope>NUCLEOTIDE SEQUENCE [LARGE SCALE GENOMIC DNA]</scope>
    <source>
        <strain evidence="1 2">NBRC 107762</strain>
    </source>
</reference>
<dbReference type="RefSeq" id="WP_042412405.1">
    <property type="nucleotide sequence ID" value="NZ_BAWO01000102.1"/>
</dbReference>
<keyword evidence="2" id="KW-1185">Reference proteome</keyword>
<organism evidence="1 2">
    <name type="scientific">Parageobacillus caldoxylosilyticus NBRC 107762</name>
    <dbReference type="NCBI Taxonomy" id="1220594"/>
    <lineage>
        <taxon>Bacteria</taxon>
        <taxon>Bacillati</taxon>
        <taxon>Bacillota</taxon>
        <taxon>Bacilli</taxon>
        <taxon>Bacillales</taxon>
        <taxon>Anoxybacillaceae</taxon>
        <taxon>Saccharococcus</taxon>
    </lineage>
</organism>
<dbReference type="EMBL" id="BAWO01000102">
    <property type="protein sequence ID" value="GAJ41814.1"/>
    <property type="molecule type" value="Genomic_DNA"/>
</dbReference>
<protein>
    <submittedName>
        <fullName evidence="1">Uncharacterized protein</fullName>
    </submittedName>
</protein>
<accession>A0A023DKK1</accession>
<proteinExistence type="predicted"/>
<gene>
    <name evidence="1" type="ORF">GCA01S_102_00070</name>
</gene>